<evidence type="ECO:0000313" key="3">
    <source>
        <dbReference type="Proteomes" id="UP000812270"/>
    </source>
</evidence>
<dbReference type="AlphaFoldDB" id="A0A9E2S7I8"/>
<proteinExistence type="predicted"/>
<evidence type="ECO:0000259" key="1">
    <source>
        <dbReference type="Pfam" id="PF13568"/>
    </source>
</evidence>
<sequence>MKIKAIIFITCMLTFSTIAKSQVILSLLFGDKLNSEKLSFGLLVGNSWAHLSDYKTSSSLSNLNLGLYLTLRMNERFFLQFDAMAKYRLGAKGLPVYQLHDEALDTLFASGNVGRQINYLGLVTTAQYRVFNYINVELGPQIILRTKVKDVFYTDRNDGTLKFEKDISGSATRFDIGAMTGISYQIKGNGIKIGVRYYFGFIDIFPQDPGSNTNRSFQLAGFIPVGRKKALAKKQQSINAPIN</sequence>
<comment type="caution">
    <text evidence="2">The sequence shown here is derived from an EMBL/GenBank/DDBJ whole genome shotgun (WGS) entry which is preliminary data.</text>
</comment>
<dbReference type="Proteomes" id="UP000812270">
    <property type="component" value="Unassembled WGS sequence"/>
</dbReference>
<evidence type="ECO:0000313" key="2">
    <source>
        <dbReference type="EMBL" id="MBV4355944.1"/>
    </source>
</evidence>
<dbReference type="RefSeq" id="WP_217789488.1">
    <property type="nucleotide sequence ID" value="NZ_JAHSPG010000001.1"/>
</dbReference>
<protein>
    <submittedName>
        <fullName evidence="2">PorT family protein</fullName>
    </submittedName>
</protein>
<keyword evidence="3" id="KW-1185">Reference proteome</keyword>
<organism evidence="2 3">
    <name type="scientific">Pinibacter aurantiacus</name>
    <dbReference type="NCBI Taxonomy" id="2851599"/>
    <lineage>
        <taxon>Bacteria</taxon>
        <taxon>Pseudomonadati</taxon>
        <taxon>Bacteroidota</taxon>
        <taxon>Chitinophagia</taxon>
        <taxon>Chitinophagales</taxon>
        <taxon>Chitinophagaceae</taxon>
        <taxon>Pinibacter</taxon>
    </lineage>
</organism>
<dbReference type="EMBL" id="JAHSPG010000001">
    <property type="protein sequence ID" value="MBV4355944.1"/>
    <property type="molecule type" value="Genomic_DNA"/>
</dbReference>
<gene>
    <name evidence="2" type="ORF">KTO63_02210</name>
</gene>
<accession>A0A9E2S7I8</accession>
<name>A0A9E2S7I8_9BACT</name>
<reference evidence="2" key="1">
    <citation type="submission" date="2021-06" db="EMBL/GenBank/DDBJ databases">
        <authorList>
            <person name="Huq M.A."/>
        </authorList>
    </citation>
    <scope>NUCLEOTIDE SEQUENCE</scope>
    <source>
        <strain evidence="2">MAH-26</strain>
    </source>
</reference>
<dbReference type="Pfam" id="PF13568">
    <property type="entry name" value="OMP_b-brl_2"/>
    <property type="match status" value="1"/>
</dbReference>
<dbReference type="InterPro" id="IPR025665">
    <property type="entry name" value="Beta-barrel_OMP_2"/>
</dbReference>
<feature type="domain" description="Outer membrane protein beta-barrel" evidence="1">
    <location>
        <begin position="37"/>
        <end position="205"/>
    </location>
</feature>